<dbReference type="GeneID" id="54978991"/>
<evidence type="ECO:0000313" key="2">
    <source>
        <dbReference type="Proteomes" id="UP000222868"/>
    </source>
</evidence>
<dbReference type="KEGG" id="vg:54978991"/>
<accession>A0A1L7DQ89</accession>
<sequence length="103" mass="11075">MKQAVAEPYGVPVAFVKSRKGWSTLTGEPPPDGAVGVCQWASGLLVIGWFDRRAQTLCHECVHAGLAILEYVGIDPRDSQGEALAYLTDWLFGQGFSPASRPA</sequence>
<organism evidence="1 2">
    <name type="scientific">Ralstonia phage RS-PII-1</name>
    <dbReference type="NCBI Taxonomy" id="1932892"/>
    <lineage>
        <taxon>Viruses</taxon>
        <taxon>Duplodnaviria</taxon>
        <taxon>Heunggongvirae</taxon>
        <taxon>Uroviricota</taxon>
        <taxon>Caudoviricetes</taxon>
        <taxon>Autographivirales</taxon>
        <taxon>Autonotataviridae</taxon>
        <taxon>Sukuvirus</taxon>
        <taxon>Sukuvirus RSPII1</taxon>
    </lineage>
</organism>
<name>A0A1L7DQ89_9CAUD</name>
<dbReference type="EMBL" id="KY316062">
    <property type="protein sequence ID" value="APU00289.1"/>
    <property type="molecule type" value="Genomic_DNA"/>
</dbReference>
<reference evidence="1 2" key="1">
    <citation type="submission" date="2016-12" db="EMBL/GenBank/DDBJ databases">
        <title>Isolation, Whole Genome Sequencing Analysis of a Novel Lytic Bacteriophage RS-PII-1 infecting Ralstonia solanacearum.</title>
        <authorList>
            <person name="Su J."/>
            <person name="Liu J."/>
            <person name="Yu H."/>
            <person name="Guo Z."/>
            <person name="Sun H."/>
            <person name="Fan G."/>
            <person name="Gu G."/>
            <person name="Wang G."/>
        </authorList>
    </citation>
    <scope>NUCLEOTIDE SEQUENCE [LARGE SCALE GENOMIC DNA]</scope>
</reference>
<proteinExistence type="predicted"/>
<dbReference type="Proteomes" id="UP000222868">
    <property type="component" value="Segment"/>
</dbReference>
<protein>
    <submittedName>
        <fullName evidence="1">Uncharacterized protein</fullName>
    </submittedName>
</protein>
<evidence type="ECO:0000313" key="1">
    <source>
        <dbReference type="EMBL" id="APU00289.1"/>
    </source>
</evidence>
<dbReference type="RefSeq" id="YP_009788857.1">
    <property type="nucleotide sequence ID" value="NC_047804.1"/>
</dbReference>
<keyword evidence="2" id="KW-1185">Reference proteome</keyword>